<dbReference type="Gene3D" id="3.40.720.10">
    <property type="entry name" value="Alkaline Phosphatase, subunit A"/>
    <property type="match status" value="1"/>
</dbReference>
<dbReference type="PANTHER" id="PTHR10151">
    <property type="entry name" value="ECTONUCLEOTIDE PYROPHOSPHATASE/PHOSPHODIESTERASE"/>
    <property type="match status" value="1"/>
</dbReference>
<dbReference type="PANTHER" id="PTHR10151:SF120">
    <property type="entry name" value="BIS(5'-ADENOSYL)-TRIPHOSPHATASE"/>
    <property type="match status" value="1"/>
</dbReference>
<accession>A0A7C5M4C7</accession>
<dbReference type="InterPro" id="IPR002591">
    <property type="entry name" value="Phosphodiest/P_Trfase"/>
</dbReference>
<reference evidence="1" key="1">
    <citation type="journal article" date="2020" name="mSystems">
        <title>Genome- and Community-Level Interaction Insights into Carbon Utilization and Element Cycling Functions of Hydrothermarchaeota in Hydrothermal Sediment.</title>
        <authorList>
            <person name="Zhou Z."/>
            <person name="Liu Y."/>
            <person name="Xu W."/>
            <person name="Pan J."/>
            <person name="Luo Z.H."/>
            <person name="Li M."/>
        </authorList>
    </citation>
    <scope>NUCLEOTIDE SEQUENCE [LARGE SCALE GENOMIC DNA]</scope>
    <source>
        <strain evidence="1">HyVt-94</strain>
    </source>
</reference>
<gene>
    <name evidence="1" type="ORF">ENL41_01345</name>
</gene>
<comment type="caution">
    <text evidence="1">The sequence shown here is derived from an EMBL/GenBank/DDBJ whole genome shotgun (WGS) entry which is preliminary data.</text>
</comment>
<dbReference type="EMBL" id="DRTV01000100">
    <property type="protein sequence ID" value="HHF58052.1"/>
    <property type="molecule type" value="Genomic_DNA"/>
</dbReference>
<evidence type="ECO:0008006" key="2">
    <source>
        <dbReference type="Google" id="ProtNLM"/>
    </source>
</evidence>
<dbReference type="SUPFAM" id="SSF53649">
    <property type="entry name" value="Alkaline phosphatase-like"/>
    <property type="match status" value="1"/>
</dbReference>
<name>A0A7C5M4C7_UNCW3</name>
<dbReference type="AlphaFoldDB" id="A0A7C5M4C7"/>
<dbReference type="Pfam" id="PF01663">
    <property type="entry name" value="Phosphodiest"/>
    <property type="match status" value="1"/>
</dbReference>
<dbReference type="Proteomes" id="UP000886014">
    <property type="component" value="Unassembled WGS sequence"/>
</dbReference>
<protein>
    <recommendedName>
        <fullName evidence="2">Nucleotide pyrophosphatase</fullName>
    </recommendedName>
</protein>
<proteinExistence type="predicted"/>
<evidence type="ECO:0000313" key="1">
    <source>
        <dbReference type="EMBL" id="HHF58052.1"/>
    </source>
</evidence>
<organism evidence="1">
    <name type="scientific">candidate division WOR-3 bacterium</name>
    <dbReference type="NCBI Taxonomy" id="2052148"/>
    <lineage>
        <taxon>Bacteria</taxon>
        <taxon>Bacteria division WOR-3</taxon>
    </lineage>
</organism>
<dbReference type="InterPro" id="IPR017850">
    <property type="entry name" value="Alkaline_phosphatase_core_sf"/>
</dbReference>
<sequence length="422" mass="49038">MSRVFVLAIDGVPFSLIKDLELFRDLWGEGDLVQMDSVLPTLSSVAWTNFQTGKNPGKHGIFGFIDRKLNPFEIYIPLSRDIKSPTIYELTGESNLKAISVNIPLTYPPRHIKGIMVSGFLCTDIKKGTYPPDFSEYLLKMGYIIDIDPSLAYTDKDKFLKMIYQALERRIELLDYLLGEEWNLLVFHIMETDRIQHFFGKDDLEFLEFFKVLEKKVMEIYKKTPEEVEFIMLSDHGFTEIKYDVNISNWLEERGYLKFKGDRSRGFNALDETMAYSLIPGRVYIAEKSREPFGIVEEGDRNRIVLELVEQLKELRAPETEEPVLKRVYRKEELYTGEYMDLAPDIILEPSYGYNPVSKLDSEWLFQKPRQKGMHTKDDAFLFLKGHSVVIRPQIEDVTAILLHFLGIDIPKDLDGRNVLKD</sequence>
<dbReference type="GO" id="GO:0016787">
    <property type="term" value="F:hydrolase activity"/>
    <property type="evidence" value="ECO:0007669"/>
    <property type="project" value="UniProtKB-ARBA"/>
</dbReference>